<dbReference type="AlphaFoldDB" id="A0A7X9E6T9"/>
<evidence type="ECO:0000313" key="1">
    <source>
        <dbReference type="EMBL" id="NMB91574.1"/>
    </source>
</evidence>
<comment type="caution">
    <text evidence="1">The sequence shown here is derived from an EMBL/GenBank/DDBJ whole genome shotgun (WGS) entry which is preliminary data.</text>
</comment>
<name>A0A7X9E6T9_UNCKA</name>
<evidence type="ECO:0008006" key="3">
    <source>
        <dbReference type="Google" id="ProtNLM"/>
    </source>
</evidence>
<accession>A0A7X9E6T9</accession>
<dbReference type="Proteomes" id="UP000590542">
    <property type="component" value="Unassembled WGS sequence"/>
</dbReference>
<reference evidence="1 2" key="1">
    <citation type="journal article" date="2020" name="Biotechnol. Biofuels">
        <title>New insights from the biogas microbiome by comprehensive genome-resolved metagenomics of nearly 1600 species originating from multiple anaerobic digesters.</title>
        <authorList>
            <person name="Campanaro S."/>
            <person name="Treu L."/>
            <person name="Rodriguez-R L.M."/>
            <person name="Kovalovszki A."/>
            <person name="Ziels R.M."/>
            <person name="Maus I."/>
            <person name="Zhu X."/>
            <person name="Kougias P.G."/>
            <person name="Basile A."/>
            <person name="Luo G."/>
            <person name="Schluter A."/>
            <person name="Konstantinidis K.T."/>
            <person name="Angelidaki I."/>
        </authorList>
    </citation>
    <scope>NUCLEOTIDE SEQUENCE [LARGE SCALE GENOMIC DNA]</scope>
    <source>
        <strain evidence="1">AS27yjCOA_202</strain>
    </source>
</reference>
<evidence type="ECO:0000313" key="2">
    <source>
        <dbReference type="Proteomes" id="UP000590542"/>
    </source>
</evidence>
<proteinExistence type="predicted"/>
<sequence>MLNSAVEKYLSKKYNAETIKQGENVSEDRWKCSNCGHKNPQNFFQNNIFCEKCGKPKFYKKPKDRKVVICNTSNPRIKKDLQRATHK</sequence>
<organism evidence="1 2">
    <name type="scientific">candidate division WWE3 bacterium</name>
    <dbReference type="NCBI Taxonomy" id="2053526"/>
    <lineage>
        <taxon>Bacteria</taxon>
        <taxon>Katanobacteria</taxon>
    </lineage>
</organism>
<gene>
    <name evidence="1" type="ORF">GYA37_01850</name>
</gene>
<dbReference type="EMBL" id="JAAZNV010000007">
    <property type="protein sequence ID" value="NMB91574.1"/>
    <property type="molecule type" value="Genomic_DNA"/>
</dbReference>
<protein>
    <recommendedName>
        <fullName evidence="3">RanBP2-type domain-containing protein</fullName>
    </recommendedName>
</protein>